<name>A0ABY4D315_9BACT</name>
<evidence type="ECO:0000313" key="3">
    <source>
        <dbReference type="Proteomes" id="UP000831113"/>
    </source>
</evidence>
<dbReference type="InterPro" id="IPR010496">
    <property type="entry name" value="AL/BT2_dom"/>
</dbReference>
<protein>
    <submittedName>
        <fullName evidence="2">DUF1080 domain-containing protein</fullName>
    </submittedName>
</protein>
<keyword evidence="3" id="KW-1185">Reference proteome</keyword>
<dbReference type="EMBL" id="CP094669">
    <property type="protein sequence ID" value="UOG76422.1"/>
    <property type="molecule type" value="Genomic_DNA"/>
</dbReference>
<accession>A0ABY4D315</accession>
<dbReference type="Gene3D" id="2.60.120.560">
    <property type="entry name" value="Exo-inulinase, domain 1"/>
    <property type="match status" value="2"/>
</dbReference>
<evidence type="ECO:0000313" key="2">
    <source>
        <dbReference type="EMBL" id="UOG76422.1"/>
    </source>
</evidence>
<evidence type="ECO:0000259" key="1">
    <source>
        <dbReference type="Pfam" id="PF06439"/>
    </source>
</evidence>
<organism evidence="2 3">
    <name type="scientific">Hymenobacter tibetensis</name>
    <dbReference type="NCBI Taxonomy" id="497967"/>
    <lineage>
        <taxon>Bacteria</taxon>
        <taxon>Pseudomonadati</taxon>
        <taxon>Bacteroidota</taxon>
        <taxon>Cytophagia</taxon>
        <taxon>Cytophagales</taxon>
        <taxon>Hymenobacteraceae</taxon>
        <taxon>Hymenobacter</taxon>
    </lineage>
</organism>
<dbReference type="Pfam" id="PF06439">
    <property type="entry name" value="3keto-disac_hyd"/>
    <property type="match status" value="2"/>
</dbReference>
<gene>
    <name evidence="2" type="ORF">MTX78_07430</name>
</gene>
<proteinExistence type="predicted"/>
<dbReference type="Proteomes" id="UP000831113">
    <property type="component" value="Chromosome"/>
</dbReference>
<feature type="domain" description="3-keto-alpha-glucoside-1,2-lyase/3-keto-2-hydroxy-glucal hydratase" evidence="1">
    <location>
        <begin position="254"/>
        <end position="462"/>
    </location>
</feature>
<feature type="domain" description="3-keto-alpha-glucoside-1,2-lyase/3-keto-2-hydroxy-glucal hydratase" evidence="1">
    <location>
        <begin position="36"/>
        <end position="222"/>
    </location>
</feature>
<sequence>MLEKVTAVTLGAAWTALSFVAPGPAPVLTPTKAADTWQNLFDGKTLTGWKRLAGTADYKVENGAIVGTTVMNSGNTFLVTEKEYGDFQLELDIMLESNVSNSGVQTRSHFNTPGFENKVYGRQVEIDPSERSWSGGVYDEARRQWLYPLDLNPKAKPLFKVGQYNHVKIECIGNEMKTWLNGTPVAYVVDPVDANGFIGLQVHGITTKEQEGKKVYFKNIKINTTNLKPSAFPTDIYVVNFMPNMLTPYEKEHGWKLLFDGKSSAGWRSAKGTAFPAKGWQVNDGTMSVLPAEGKESTNGGDIVTNAQYKAFDLSFEFKLTPGANSGVKYFVTLAEKSQGSAIGLEYQVLDDELHPDAKLGRDGNRTLSSLYDLKKADKNPRFIHKIGEWNVGRVVVHPDNRVEHYLNGSKVLEYTRGSKEFKDLVAISKYKVWPNFGEAPAGHILLQDHGDNVSFRSIKIKELK</sequence>
<dbReference type="RefSeq" id="WP_243801320.1">
    <property type="nucleotide sequence ID" value="NZ_CP094669.1"/>
</dbReference>
<reference evidence="2 3" key="1">
    <citation type="submission" date="2022-03" db="EMBL/GenBank/DDBJ databases">
        <title>Hymenobactersp. isolated from the air.</title>
        <authorList>
            <person name="Won M."/>
            <person name="Kwon S.-W."/>
        </authorList>
    </citation>
    <scope>NUCLEOTIDE SEQUENCE [LARGE SCALE GENOMIC DNA]</scope>
    <source>
        <strain evidence="2 3">KACC 21982</strain>
    </source>
</reference>